<dbReference type="AlphaFoldDB" id="A0A9N7W2V9"/>
<reference evidence="2" key="1">
    <citation type="submission" date="2020-03" db="EMBL/GenBank/DDBJ databases">
        <authorList>
            <person name="Weist P."/>
        </authorList>
    </citation>
    <scope>NUCLEOTIDE SEQUENCE</scope>
</reference>
<dbReference type="Proteomes" id="UP001153269">
    <property type="component" value="Unassembled WGS sequence"/>
</dbReference>
<comment type="caution">
    <text evidence="2">The sequence shown here is derived from an EMBL/GenBank/DDBJ whole genome shotgun (WGS) entry which is preliminary data.</text>
</comment>
<feature type="region of interest" description="Disordered" evidence="1">
    <location>
        <begin position="102"/>
        <end position="137"/>
    </location>
</feature>
<evidence type="ECO:0000313" key="3">
    <source>
        <dbReference type="Proteomes" id="UP001153269"/>
    </source>
</evidence>
<organism evidence="2 3">
    <name type="scientific">Pleuronectes platessa</name>
    <name type="common">European plaice</name>
    <dbReference type="NCBI Taxonomy" id="8262"/>
    <lineage>
        <taxon>Eukaryota</taxon>
        <taxon>Metazoa</taxon>
        <taxon>Chordata</taxon>
        <taxon>Craniata</taxon>
        <taxon>Vertebrata</taxon>
        <taxon>Euteleostomi</taxon>
        <taxon>Actinopterygii</taxon>
        <taxon>Neopterygii</taxon>
        <taxon>Teleostei</taxon>
        <taxon>Neoteleostei</taxon>
        <taxon>Acanthomorphata</taxon>
        <taxon>Carangaria</taxon>
        <taxon>Pleuronectiformes</taxon>
        <taxon>Pleuronectoidei</taxon>
        <taxon>Pleuronectidae</taxon>
        <taxon>Pleuronectes</taxon>
    </lineage>
</organism>
<keyword evidence="3" id="KW-1185">Reference proteome</keyword>
<proteinExistence type="predicted"/>
<name>A0A9N7W2V9_PLEPL</name>
<sequence>MPSGMGAERGPGVKTIQSVPVPFGGQPGPRAGSPVAGSHRGGAEGQRGLPEESYLQVRFEDVVNFPQETAETIHTFLWGAPVARSPQPASYFTTSTNLYNLMKRNGSRGDSSQQAAHPPEISPPPGASAARDCGEESPVIPPGSIVLENYSVISSVVNKACEGLGSRGSDLPAEDAAVLEPRGGAEGGDRGLVLFRRIESSWPADTQTRGERPVSWMTHSVVLHYWDQETITRLSESCHGHRSPLNRGSAGGIRPTQRDSGIEPEMSFFLRSPGRQEMRDARHSSILPGECELQRKTDEISSLGTAQQKEECERKRG</sequence>
<gene>
    <name evidence="2" type="ORF">PLEPLA_LOCUS47790</name>
</gene>
<accession>A0A9N7W2V9</accession>
<feature type="compositionally biased region" description="Basic and acidic residues" evidence="1">
    <location>
        <begin position="308"/>
        <end position="317"/>
    </location>
</feature>
<protein>
    <submittedName>
        <fullName evidence="2">Uncharacterized protein</fullName>
    </submittedName>
</protein>
<evidence type="ECO:0000256" key="1">
    <source>
        <dbReference type="SAM" id="MobiDB-lite"/>
    </source>
</evidence>
<evidence type="ECO:0000313" key="2">
    <source>
        <dbReference type="EMBL" id="CAB1459953.1"/>
    </source>
</evidence>
<feature type="compositionally biased region" description="Basic and acidic residues" evidence="1">
    <location>
        <begin position="274"/>
        <end position="283"/>
    </location>
</feature>
<feature type="region of interest" description="Disordered" evidence="1">
    <location>
        <begin position="237"/>
        <end position="317"/>
    </location>
</feature>
<dbReference type="EMBL" id="CADEAL010004454">
    <property type="protein sequence ID" value="CAB1459953.1"/>
    <property type="molecule type" value="Genomic_DNA"/>
</dbReference>
<feature type="region of interest" description="Disordered" evidence="1">
    <location>
        <begin position="1"/>
        <end position="49"/>
    </location>
</feature>